<organism evidence="2 3">
    <name type="scientific">Shewanella avicenniae</name>
    <dbReference type="NCBI Taxonomy" id="2814294"/>
    <lineage>
        <taxon>Bacteria</taxon>
        <taxon>Pseudomonadati</taxon>
        <taxon>Pseudomonadota</taxon>
        <taxon>Gammaproteobacteria</taxon>
        <taxon>Alteromonadales</taxon>
        <taxon>Shewanellaceae</taxon>
        <taxon>Shewanella</taxon>
    </lineage>
</organism>
<dbReference type="SUPFAM" id="SSF46785">
    <property type="entry name" value="Winged helix' DNA-binding domain"/>
    <property type="match status" value="1"/>
</dbReference>
<dbReference type="RefSeq" id="WP_207356323.1">
    <property type="nucleotide sequence ID" value="NZ_CP071503.1"/>
</dbReference>
<protein>
    <submittedName>
        <fullName evidence="2">MarR family transcriptional regulator</fullName>
    </submittedName>
</protein>
<keyword evidence="3" id="KW-1185">Reference proteome</keyword>
<accession>A0ABX7QUG0</accession>
<dbReference type="InterPro" id="IPR008813">
    <property type="entry name" value="Plasmid_replication_RepL"/>
</dbReference>
<dbReference type="Pfam" id="PF05732">
    <property type="entry name" value="RepL"/>
    <property type="match status" value="1"/>
</dbReference>
<evidence type="ECO:0000313" key="2">
    <source>
        <dbReference type="EMBL" id="QSX35129.1"/>
    </source>
</evidence>
<dbReference type="Proteomes" id="UP000662770">
    <property type="component" value="Chromosome"/>
</dbReference>
<dbReference type="EMBL" id="CP071503">
    <property type="protein sequence ID" value="QSX35129.1"/>
    <property type="molecule type" value="Genomic_DNA"/>
</dbReference>
<reference evidence="2 3" key="1">
    <citation type="submission" date="2021-03" db="EMBL/GenBank/DDBJ databases">
        <title>Novel species identification of genus Shewanella.</title>
        <authorList>
            <person name="Liu G."/>
            <person name="Zhang Q."/>
        </authorList>
    </citation>
    <scope>NUCLEOTIDE SEQUENCE [LARGE SCALE GENOMIC DNA]</scope>
    <source>
        <strain evidence="2 3">FJAT-51800</strain>
    </source>
</reference>
<dbReference type="InterPro" id="IPR036390">
    <property type="entry name" value="WH_DNA-bd_sf"/>
</dbReference>
<gene>
    <name evidence="2" type="ORF">JYB87_07925</name>
</gene>
<feature type="domain" description="Plasmid replication protein RepL" evidence="1">
    <location>
        <begin position="6"/>
        <end position="135"/>
    </location>
</feature>
<sequence length="144" mass="16275">MAKMNVFVTTKSCVDANTGELMFTEEVMQTSLTKAVKINFVQLYDSIEYLDGLSGTEIKVLFFLAGKAEMNTAQVDISTALRLEISERFKIKKGSVRNMILKLIGLGLIKPLKNQKYMLNPFVVFKGNSNNVVKVRELFVNERK</sequence>
<proteinExistence type="predicted"/>
<evidence type="ECO:0000313" key="3">
    <source>
        <dbReference type="Proteomes" id="UP000662770"/>
    </source>
</evidence>
<evidence type="ECO:0000259" key="1">
    <source>
        <dbReference type="Pfam" id="PF05732"/>
    </source>
</evidence>
<name>A0ABX7QUG0_9GAMM</name>